<protein>
    <submittedName>
        <fullName evidence="2">Uncharacterized protein</fullName>
    </submittedName>
</protein>
<evidence type="ECO:0000313" key="3">
    <source>
        <dbReference type="Proteomes" id="UP000176420"/>
    </source>
</evidence>
<dbReference type="AlphaFoldDB" id="A0A1G2BEN6"/>
<feature type="chain" id="PRO_5009582062" evidence="1">
    <location>
        <begin position="32"/>
        <end position="551"/>
    </location>
</feature>
<gene>
    <name evidence="2" type="ORF">A2319_04600</name>
</gene>
<feature type="signal peptide" evidence="1">
    <location>
        <begin position="1"/>
        <end position="31"/>
    </location>
</feature>
<comment type="caution">
    <text evidence="2">The sequence shown here is derived from an EMBL/GenBank/DDBJ whole genome shotgun (WGS) entry which is preliminary data.</text>
</comment>
<dbReference type="Proteomes" id="UP000176420">
    <property type="component" value="Unassembled WGS sequence"/>
</dbReference>
<name>A0A1G2BEN6_9BACT</name>
<accession>A0A1G2BEN6</accession>
<sequence>MNKSATKFFSKIGLGLLLSLSLVILQGDAWAEDVTLKTSDFSSWGWSGTPVDQTVAQEGSATYTSLGFIHLQCGPDSDPVMYNGDCSPEYNGKIYPSVVVHLNPDDPTNYGNISGWGWLGTTQVPCANGGFCSSPPPKSLGWLNFDPTGDEVAFPGCGYPTEPCVSARLNTENQQEVYGWARLETLSQYGRDILNGSLHEQANDWGWVLLRGTIDNGTTPPDEYGLVFRDNSFNGWVWSGGGTLPNGNFENSVGLGWIQFTPSAITVENSGYFSTELGDVYAQAGITNPDDFVSASANATFLLFGTDNAEFKNFSTVLGDGGTLGDYNILNIPDSNNQYRSTLGRLDLDKLTTVVADQKNVFGDKVQNINSLNDLAPTDPLNGRVLVLGDKNNPQTYQISSAFTFLNGYALPVSGTNYNGAGVIVVYGDLEINANAFYEESNLLDIENLASVAWVVFGNVTIGENVVNTVGAYFVLPDQNGHGGSFITQPVSSAQFVLSGLVMAHDFNLQRTFQGVLGGNEPAELFRYDARILMNTPPGLKDYTSTLPQFK</sequence>
<dbReference type="EMBL" id="MHKI01000006">
    <property type="protein sequence ID" value="OGY87698.1"/>
    <property type="molecule type" value="Genomic_DNA"/>
</dbReference>
<keyword evidence="1" id="KW-0732">Signal</keyword>
<organism evidence="2 3">
    <name type="scientific">Candidatus Kerfeldbacteria bacterium RIFOXYB2_FULL_38_14</name>
    <dbReference type="NCBI Taxonomy" id="1798547"/>
    <lineage>
        <taxon>Bacteria</taxon>
        <taxon>Candidatus Kerfeldiibacteriota</taxon>
    </lineage>
</organism>
<evidence type="ECO:0000313" key="2">
    <source>
        <dbReference type="EMBL" id="OGY87698.1"/>
    </source>
</evidence>
<proteinExistence type="predicted"/>
<evidence type="ECO:0000256" key="1">
    <source>
        <dbReference type="SAM" id="SignalP"/>
    </source>
</evidence>
<reference evidence="2 3" key="1">
    <citation type="journal article" date="2016" name="Nat. Commun.">
        <title>Thousands of microbial genomes shed light on interconnected biogeochemical processes in an aquifer system.</title>
        <authorList>
            <person name="Anantharaman K."/>
            <person name="Brown C.T."/>
            <person name="Hug L.A."/>
            <person name="Sharon I."/>
            <person name="Castelle C.J."/>
            <person name="Probst A.J."/>
            <person name="Thomas B.C."/>
            <person name="Singh A."/>
            <person name="Wilkins M.J."/>
            <person name="Karaoz U."/>
            <person name="Brodie E.L."/>
            <person name="Williams K.H."/>
            <person name="Hubbard S.S."/>
            <person name="Banfield J.F."/>
        </authorList>
    </citation>
    <scope>NUCLEOTIDE SEQUENCE [LARGE SCALE GENOMIC DNA]</scope>
</reference>